<name>A0A2U7UG39_9VIRU</name>
<dbReference type="Proteomes" id="UP000249758">
    <property type="component" value="Segment"/>
</dbReference>
<gene>
    <name evidence="2" type="ORF">pmac_cds_602</name>
</gene>
<sequence>MASRVFDFVDVAPRASVWALCPDHVRATIMSRAPCDVVAQALPLYDQYAANHSDAESLIEVAAKGGRIEVMRLVHQHIASHVAPGDPSRHDVYRAVCIAASRGDIDIMRYILTRTFGDVKGKNCGWGMDSAAHTGNVDVFTFAHDMFAQPMSRAKPCQCDKSIGRAAWGASRADVALWMHDFGCAGYCPPTIDQLCEAIIQGYGTLPAIAQHIGPITDPNHIRRINNAAACMCSGSAQTILAILDSDLPIDPMALFMSAASMDDIEAMALVTDRFPPTRHMVRAAIVSNTFDAEDGDALATAWLIERWPDVVDPALVTACITKGALGVVRRIEPLVQPPFDWQRAAGAVFASQNVEMIAYAIEQKGVVMDETAIVLTAGFVPHAPAAAYLVQRCGLERTQALYDMAATLWDRDPTFSITQMPLTGREDGLCLDAYRTMFWAHERSCEATGPMLTCDCVKCSTSGCQRPAKRRRVEPRPLPSSPTPPSAEAEMVAMDGQPS</sequence>
<proteinExistence type="predicted"/>
<evidence type="ECO:0000313" key="2">
    <source>
        <dbReference type="EMBL" id="AVK77290.1"/>
    </source>
</evidence>
<evidence type="ECO:0008006" key="3">
    <source>
        <dbReference type="Google" id="ProtNLM"/>
    </source>
</evidence>
<evidence type="ECO:0000256" key="1">
    <source>
        <dbReference type="SAM" id="MobiDB-lite"/>
    </source>
</evidence>
<dbReference type="EMBL" id="MG011691">
    <property type="protein sequence ID" value="AVK77290.1"/>
    <property type="molecule type" value="Genomic_DNA"/>
</dbReference>
<organism evidence="2">
    <name type="scientific">Pandoravirus macleodensis</name>
    <dbReference type="NCBI Taxonomy" id="2107707"/>
    <lineage>
        <taxon>Viruses</taxon>
        <taxon>Pandoravirus</taxon>
    </lineage>
</organism>
<reference evidence="2" key="1">
    <citation type="journal article" date="2018" name="Nat. Commun.">
        <title>Diversity and evolution of the emerging Pandoraviridae family.</title>
        <authorList>
            <person name="Legendre M."/>
            <person name="Fabre E."/>
            <person name="Poirot O."/>
            <person name="Jeudy S."/>
            <person name="Lartigue A."/>
            <person name="Alempic J.M."/>
            <person name="Beucher L."/>
            <person name="Philippe N."/>
            <person name="Bertaux L."/>
            <person name="Christo-Foroux E."/>
            <person name="Labadie K."/>
            <person name="Coute Y."/>
            <person name="Abergel C."/>
            <person name="Claverie J.M."/>
        </authorList>
    </citation>
    <scope>NUCLEOTIDE SEQUENCE [LARGE SCALE GENOMIC DNA]</scope>
    <source>
        <strain evidence="2">Macleodensis</strain>
    </source>
</reference>
<feature type="region of interest" description="Disordered" evidence="1">
    <location>
        <begin position="466"/>
        <end position="500"/>
    </location>
</feature>
<protein>
    <recommendedName>
        <fullName evidence="3">Ankyrin repeat domain containing protein</fullName>
    </recommendedName>
</protein>
<dbReference type="RefSeq" id="YP_009481286.1">
    <property type="nucleotide sequence ID" value="NC_037665.1"/>
</dbReference>
<feature type="compositionally biased region" description="Pro residues" evidence="1">
    <location>
        <begin position="477"/>
        <end position="486"/>
    </location>
</feature>
<accession>A0A2U7UG39</accession>
<dbReference type="GeneID" id="36841745"/>
<dbReference type="KEGG" id="vg:36841745"/>